<dbReference type="RefSeq" id="WP_263334115.1">
    <property type="nucleotide sequence ID" value="NZ_JAGSYH010000002.1"/>
</dbReference>
<dbReference type="GO" id="GO:0016787">
    <property type="term" value="F:hydrolase activity"/>
    <property type="evidence" value="ECO:0007669"/>
    <property type="project" value="UniProtKB-KW"/>
</dbReference>
<keyword evidence="1" id="KW-0812">Transmembrane</keyword>
<reference evidence="4" key="1">
    <citation type="journal article" date="2019" name="Int. J. Syst. Evol. Microbiol.">
        <title>The Global Catalogue of Microorganisms (GCM) 10K type strain sequencing project: providing services to taxonomists for standard genome sequencing and annotation.</title>
        <authorList>
            <consortium name="The Broad Institute Genomics Platform"/>
            <consortium name="The Broad Institute Genome Sequencing Center for Infectious Disease"/>
            <person name="Wu L."/>
            <person name="Ma J."/>
        </authorList>
    </citation>
    <scope>NUCLEOTIDE SEQUENCE [LARGE SCALE GENOMIC DNA]</scope>
    <source>
        <strain evidence="4">JCM 4087</strain>
    </source>
</reference>
<evidence type="ECO:0000313" key="4">
    <source>
        <dbReference type="Proteomes" id="UP001596091"/>
    </source>
</evidence>
<feature type="transmembrane region" description="Helical" evidence="1">
    <location>
        <begin position="28"/>
        <end position="50"/>
    </location>
</feature>
<gene>
    <name evidence="3" type="ORF">ACFPT7_02930</name>
</gene>
<name>A0ABW1EBG2_9BACT</name>
<dbReference type="InterPro" id="IPR011055">
    <property type="entry name" value="Dup_hybrid_motif"/>
</dbReference>
<sequence>MLRKRYYILFVAADEDGKCRKISLPVHYAYGFVAAALVGAFTIVGLAGSYTRMLLKTESFNQIRQERETLRNKYQQMAAVAHERDVQVASLGALASEVTAIYGLKQNKTLGGKHASTIAAAASAPTPSTLAVSDDVNQQSVKVSLDQFYALRNQALSGRVSRALEGGFAPGSTSSLTDWTQIADAPSLWPVEGPITSSFGEREDPFNGEGAFHAGVDISAPDGTPVRATGDGLVTDLDMGSGYGKQIVLDHGHNLMTVYGHLKSIAVTPGQKVTCGQVIGYVGHTGRSTGPHLHYEVRINRVPVNPHKYLHETFAQLMANNVPPPPSPVAKTGK</sequence>
<keyword evidence="1" id="KW-0472">Membrane</keyword>
<dbReference type="EMBL" id="JBHSPH010000001">
    <property type="protein sequence ID" value="MFC5861241.1"/>
    <property type="molecule type" value="Genomic_DNA"/>
</dbReference>
<dbReference type="PANTHER" id="PTHR21666">
    <property type="entry name" value="PEPTIDASE-RELATED"/>
    <property type="match status" value="1"/>
</dbReference>
<dbReference type="InterPro" id="IPR050570">
    <property type="entry name" value="Cell_wall_metabolism_enzyme"/>
</dbReference>
<evidence type="ECO:0000256" key="1">
    <source>
        <dbReference type="SAM" id="Phobius"/>
    </source>
</evidence>
<evidence type="ECO:0000259" key="2">
    <source>
        <dbReference type="Pfam" id="PF01551"/>
    </source>
</evidence>
<feature type="domain" description="M23ase beta-sheet core" evidence="2">
    <location>
        <begin position="212"/>
        <end position="306"/>
    </location>
</feature>
<comment type="caution">
    <text evidence="3">The sequence shown here is derived from an EMBL/GenBank/DDBJ whole genome shotgun (WGS) entry which is preliminary data.</text>
</comment>
<keyword evidence="3" id="KW-0378">Hydrolase</keyword>
<dbReference type="InterPro" id="IPR016047">
    <property type="entry name" value="M23ase_b-sheet_dom"/>
</dbReference>
<proteinExistence type="predicted"/>
<evidence type="ECO:0000313" key="3">
    <source>
        <dbReference type="EMBL" id="MFC5861241.1"/>
    </source>
</evidence>
<dbReference type="CDD" id="cd12797">
    <property type="entry name" value="M23_peptidase"/>
    <property type="match status" value="1"/>
</dbReference>
<dbReference type="EC" id="3.4.24.-" evidence="3"/>
<dbReference type="Pfam" id="PF01551">
    <property type="entry name" value="Peptidase_M23"/>
    <property type="match status" value="1"/>
</dbReference>
<keyword evidence="4" id="KW-1185">Reference proteome</keyword>
<protein>
    <submittedName>
        <fullName evidence="3">M23 family metallopeptidase</fullName>
        <ecNumber evidence="3">3.4.24.-</ecNumber>
    </submittedName>
</protein>
<organism evidence="3 4">
    <name type="scientific">Acidicapsa dinghuensis</name>
    <dbReference type="NCBI Taxonomy" id="2218256"/>
    <lineage>
        <taxon>Bacteria</taxon>
        <taxon>Pseudomonadati</taxon>
        <taxon>Acidobacteriota</taxon>
        <taxon>Terriglobia</taxon>
        <taxon>Terriglobales</taxon>
        <taxon>Acidobacteriaceae</taxon>
        <taxon>Acidicapsa</taxon>
    </lineage>
</organism>
<dbReference type="PANTHER" id="PTHR21666:SF270">
    <property type="entry name" value="MUREIN HYDROLASE ACTIVATOR ENVC"/>
    <property type="match status" value="1"/>
</dbReference>
<keyword evidence="1" id="KW-1133">Transmembrane helix</keyword>
<accession>A0ABW1EBG2</accession>
<dbReference type="Proteomes" id="UP001596091">
    <property type="component" value="Unassembled WGS sequence"/>
</dbReference>
<dbReference type="Gene3D" id="2.70.70.10">
    <property type="entry name" value="Glucose Permease (Domain IIA)"/>
    <property type="match status" value="1"/>
</dbReference>
<dbReference type="SUPFAM" id="SSF51261">
    <property type="entry name" value="Duplicated hybrid motif"/>
    <property type="match status" value="1"/>
</dbReference>